<feature type="domain" description="RNA polymerase sigma-70 region 2" evidence="5">
    <location>
        <begin position="18"/>
        <end position="82"/>
    </location>
</feature>
<dbReference type="PANTHER" id="PTHR43133">
    <property type="entry name" value="RNA POLYMERASE ECF-TYPE SIGMA FACTO"/>
    <property type="match status" value="1"/>
</dbReference>
<proteinExistence type="inferred from homology"/>
<keyword evidence="3" id="KW-0731">Sigma factor</keyword>
<evidence type="ECO:0000256" key="4">
    <source>
        <dbReference type="ARBA" id="ARBA00023163"/>
    </source>
</evidence>
<dbReference type="EMBL" id="JACRSP010000002">
    <property type="protein sequence ID" value="MBC8536109.1"/>
    <property type="molecule type" value="Genomic_DNA"/>
</dbReference>
<organism evidence="7 8">
    <name type="scientific">Feifania hominis</name>
    <dbReference type="NCBI Taxonomy" id="2763660"/>
    <lineage>
        <taxon>Bacteria</taxon>
        <taxon>Bacillati</taxon>
        <taxon>Bacillota</taxon>
        <taxon>Clostridia</taxon>
        <taxon>Eubacteriales</taxon>
        <taxon>Feifaniaceae</taxon>
        <taxon>Feifania</taxon>
    </lineage>
</organism>
<dbReference type="InterPro" id="IPR013249">
    <property type="entry name" value="RNA_pol_sigma70_r4_t2"/>
</dbReference>
<keyword evidence="2" id="KW-0805">Transcription regulation</keyword>
<dbReference type="Gene3D" id="1.10.10.10">
    <property type="entry name" value="Winged helix-like DNA-binding domain superfamily/Winged helix DNA-binding domain"/>
    <property type="match status" value="1"/>
</dbReference>
<protein>
    <submittedName>
        <fullName evidence="7">Sigma-70 family RNA polymerase sigma factor</fullName>
    </submittedName>
</protein>
<comment type="similarity">
    <text evidence="1">Belongs to the sigma-70 factor family. ECF subfamily.</text>
</comment>
<evidence type="ECO:0000256" key="2">
    <source>
        <dbReference type="ARBA" id="ARBA00023015"/>
    </source>
</evidence>
<evidence type="ECO:0000256" key="3">
    <source>
        <dbReference type="ARBA" id="ARBA00023082"/>
    </source>
</evidence>
<dbReference type="NCBIfam" id="TIGR02937">
    <property type="entry name" value="sigma70-ECF"/>
    <property type="match status" value="1"/>
</dbReference>
<comment type="caution">
    <text evidence="7">The sequence shown here is derived from an EMBL/GenBank/DDBJ whole genome shotgun (WGS) entry which is preliminary data.</text>
</comment>
<sequence length="171" mass="20119">MANPAFETQEELLCYLYQYKDDFYRLAYGYVKNEQDALDVVSDSLYKASSYFHTLQNKSYAKTWFYRIVVNTSIDFLRRRKRSNVVDEDIASLPYHDPDSVELVDLRNGIDRLAPKFKTVIILRFFEDLKLEEIAQIQQCSINTVKSRLYAALRKLKLDLTEDTMQENGSK</sequence>
<dbReference type="SUPFAM" id="SSF88946">
    <property type="entry name" value="Sigma2 domain of RNA polymerase sigma factors"/>
    <property type="match status" value="1"/>
</dbReference>
<keyword evidence="8" id="KW-1185">Reference proteome</keyword>
<dbReference type="GO" id="GO:0006352">
    <property type="term" value="P:DNA-templated transcription initiation"/>
    <property type="evidence" value="ECO:0007669"/>
    <property type="project" value="InterPro"/>
</dbReference>
<dbReference type="CDD" id="cd06171">
    <property type="entry name" value="Sigma70_r4"/>
    <property type="match status" value="1"/>
</dbReference>
<dbReference type="Proteomes" id="UP000620366">
    <property type="component" value="Unassembled WGS sequence"/>
</dbReference>
<dbReference type="AlphaFoldDB" id="A0A926DE26"/>
<dbReference type="Pfam" id="PF08281">
    <property type="entry name" value="Sigma70_r4_2"/>
    <property type="match status" value="1"/>
</dbReference>
<dbReference type="Pfam" id="PF04542">
    <property type="entry name" value="Sigma70_r2"/>
    <property type="match status" value="1"/>
</dbReference>
<dbReference type="InterPro" id="IPR039425">
    <property type="entry name" value="RNA_pol_sigma-70-like"/>
</dbReference>
<dbReference type="InterPro" id="IPR013324">
    <property type="entry name" value="RNA_pol_sigma_r3/r4-like"/>
</dbReference>
<keyword evidence="4" id="KW-0804">Transcription</keyword>
<dbReference type="InterPro" id="IPR014284">
    <property type="entry name" value="RNA_pol_sigma-70_dom"/>
</dbReference>
<dbReference type="InterPro" id="IPR013325">
    <property type="entry name" value="RNA_pol_sigma_r2"/>
</dbReference>
<evidence type="ECO:0000259" key="5">
    <source>
        <dbReference type="Pfam" id="PF04542"/>
    </source>
</evidence>
<dbReference type="PANTHER" id="PTHR43133:SF60">
    <property type="entry name" value="RNA POLYMERASE SIGMA FACTOR SIGV"/>
    <property type="match status" value="1"/>
</dbReference>
<accession>A0A926DE26</accession>
<dbReference type="RefSeq" id="WP_249299861.1">
    <property type="nucleotide sequence ID" value="NZ_JACRSP010000002.1"/>
</dbReference>
<reference evidence="7" key="1">
    <citation type="submission" date="2020-08" db="EMBL/GenBank/DDBJ databases">
        <title>Genome public.</title>
        <authorList>
            <person name="Liu C."/>
            <person name="Sun Q."/>
        </authorList>
    </citation>
    <scope>NUCLEOTIDE SEQUENCE</scope>
    <source>
        <strain evidence="7">BX7</strain>
    </source>
</reference>
<evidence type="ECO:0000313" key="8">
    <source>
        <dbReference type="Proteomes" id="UP000620366"/>
    </source>
</evidence>
<dbReference type="Gene3D" id="1.10.1740.10">
    <property type="match status" value="1"/>
</dbReference>
<evidence type="ECO:0000313" key="7">
    <source>
        <dbReference type="EMBL" id="MBC8536109.1"/>
    </source>
</evidence>
<dbReference type="InterPro" id="IPR007627">
    <property type="entry name" value="RNA_pol_sigma70_r2"/>
</dbReference>
<dbReference type="GO" id="GO:0016987">
    <property type="term" value="F:sigma factor activity"/>
    <property type="evidence" value="ECO:0007669"/>
    <property type="project" value="UniProtKB-KW"/>
</dbReference>
<name>A0A926DE26_9FIRM</name>
<dbReference type="InterPro" id="IPR036388">
    <property type="entry name" value="WH-like_DNA-bd_sf"/>
</dbReference>
<gene>
    <name evidence="7" type="ORF">H8695_05315</name>
</gene>
<evidence type="ECO:0000256" key="1">
    <source>
        <dbReference type="ARBA" id="ARBA00010641"/>
    </source>
</evidence>
<dbReference type="GO" id="GO:0003677">
    <property type="term" value="F:DNA binding"/>
    <property type="evidence" value="ECO:0007669"/>
    <property type="project" value="InterPro"/>
</dbReference>
<feature type="domain" description="RNA polymerase sigma factor 70 region 4 type 2" evidence="6">
    <location>
        <begin position="105"/>
        <end position="156"/>
    </location>
</feature>
<dbReference type="SUPFAM" id="SSF88659">
    <property type="entry name" value="Sigma3 and sigma4 domains of RNA polymerase sigma factors"/>
    <property type="match status" value="1"/>
</dbReference>
<evidence type="ECO:0000259" key="6">
    <source>
        <dbReference type="Pfam" id="PF08281"/>
    </source>
</evidence>